<evidence type="ECO:0000256" key="4">
    <source>
        <dbReference type="ARBA" id="ARBA00035204"/>
    </source>
</evidence>
<dbReference type="EMBL" id="LCBA01000003">
    <property type="protein sequence ID" value="KKS01542.1"/>
    <property type="molecule type" value="Genomic_DNA"/>
</dbReference>
<dbReference type="PROSITE" id="PS00579">
    <property type="entry name" value="RIBOSOMAL_L29"/>
    <property type="match status" value="1"/>
</dbReference>
<dbReference type="Proteomes" id="UP000033903">
    <property type="component" value="Unassembled WGS sequence"/>
</dbReference>
<dbReference type="Gene3D" id="1.10.287.310">
    <property type="match status" value="1"/>
</dbReference>
<dbReference type="InterPro" id="IPR001854">
    <property type="entry name" value="Ribosomal_uL29"/>
</dbReference>
<keyword evidence="3 5" id="KW-0687">Ribonucleoprotein</keyword>
<dbReference type="GO" id="GO:0006412">
    <property type="term" value="P:translation"/>
    <property type="evidence" value="ECO:0007669"/>
    <property type="project" value="UniProtKB-UniRule"/>
</dbReference>
<protein>
    <recommendedName>
        <fullName evidence="4 5">Large ribosomal subunit protein uL29</fullName>
    </recommendedName>
</protein>
<dbReference type="HAMAP" id="MF_00374">
    <property type="entry name" value="Ribosomal_uL29"/>
    <property type="match status" value="1"/>
</dbReference>
<dbReference type="SUPFAM" id="SSF46561">
    <property type="entry name" value="Ribosomal protein L29 (L29p)"/>
    <property type="match status" value="1"/>
</dbReference>
<evidence type="ECO:0000256" key="5">
    <source>
        <dbReference type="HAMAP-Rule" id="MF_00374"/>
    </source>
</evidence>
<proteinExistence type="inferred from homology"/>
<evidence type="ECO:0000313" key="6">
    <source>
        <dbReference type="EMBL" id="KKS01542.1"/>
    </source>
</evidence>
<evidence type="ECO:0000256" key="2">
    <source>
        <dbReference type="ARBA" id="ARBA00022980"/>
    </source>
</evidence>
<dbReference type="GO" id="GO:1990904">
    <property type="term" value="C:ribonucleoprotein complex"/>
    <property type="evidence" value="ECO:0007669"/>
    <property type="project" value="UniProtKB-KW"/>
</dbReference>
<organism evidence="6 7">
    <name type="scientific">Candidatus Yanofskybacteria bacterium GW2011_GWA2_41_22</name>
    <dbReference type="NCBI Taxonomy" id="1619023"/>
    <lineage>
        <taxon>Bacteria</taxon>
        <taxon>Candidatus Yanofskyibacteriota</taxon>
    </lineage>
</organism>
<evidence type="ECO:0000256" key="1">
    <source>
        <dbReference type="ARBA" id="ARBA00009254"/>
    </source>
</evidence>
<evidence type="ECO:0000256" key="3">
    <source>
        <dbReference type="ARBA" id="ARBA00023274"/>
    </source>
</evidence>
<dbReference type="AlphaFoldDB" id="A0A0G0VPF2"/>
<comment type="caution">
    <text evidence="6">The sequence shown here is derived from an EMBL/GenBank/DDBJ whole genome shotgun (WGS) entry which is preliminary data.</text>
</comment>
<dbReference type="GO" id="GO:0003735">
    <property type="term" value="F:structural constituent of ribosome"/>
    <property type="evidence" value="ECO:0007669"/>
    <property type="project" value="InterPro"/>
</dbReference>
<comment type="similarity">
    <text evidence="1 5">Belongs to the universal ribosomal protein uL29 family.</text>
</comment>
<evidence type="ECO:0000313" key="7">
    <source>
        <dbReference type="Proteomes" id="UP000033903"/>
    </source>
</evidence>
<name>A0A0G0VPF2_9BACT</name>
<dbReference type="InterPro" id="IPR018254">
    <property type="entry name" value="Ribosomal_uL29_CS"/>
</dbReference>
<sequence>MKNDFKNKDAQELSQILKELRAKLMQAGFDLADKKLKNTSQIKKTKKDIARILTEMRKKN</sequence>
<accession>A0A0G0VPF2</accession>
<dbReference type="Pfam" id="PF00831">
    <property type="entry name" value="Ribosomal_L29"/>
    <property type="match status" value="1"/>
</dbReference>
<dbReference type="NCBIfam" id="TIGR00012">
    <property type="entry name" value="L29"/>
    <property type="match status" value="1"/>
</dbReference>
<reference evidence="6 7" key="1">
    <citation type="journal article" date="2015" name="Nature">
        <title>rRNA introns, odd ribosomes, and small enigmatic genomes across a large radiation of phyla.</title>
        <authorList>
            <person name="Brown C.T."/>
            <person name="Hug L.A."/>
            <person name="Thomas B.C."/>
            <person name="Sharon I."/>
            <person name="Castelle C.J."/>
            <person name="Singh A."/>
            <person name="Wilkins M.J."/>
            <person name="Williams K.H."/>
            <person name="Banfield J.F."/>
        </authorList>
    </citation>
    <scope>NUCLEOTIDE SEQUENCE [LARGE SCALE GENOMIC DNA]</scope>
</reference>
<keyword evidence="2 5" id="KW-0689">Ribosomal protein</keyword>
<dbReference type="GO" id="GO:0005840">
    <property type="term" value="C:ribosome"/>
    <property type="evidence" value="ECO:0007669"/>
    <property type="project" value="UniProtKB-KW"/>
</dbReference>
<gene>
    <name evidence="5" type="primary">rpmC</name>
    <name evidence="6" type="ORF">UU54_C0003G0016</name>
</gene>
<dbReference type="InterPro" id="IPR036049">
    <property type="entry name" value="Ribosomal_uL29_sf"/>
</dbReference>